<dbReference type="EMBL" id="JAECZO010000023">
    <property type="protein sequence ID" value="KAK7201963.1"/>
    <property type="molecule type" value="Genomic_DNA"/>
</dbReference>
<gene>
    <name evidence="3" type="ORF">NESM_000264200</name>
</gene>
<dbReference type="Gene3D" id="1.10.3210.10">
    <property type="entry name" value="Hypothetical protein af1432"/>
    <property type="match status" value="1"/>
</dbReference>
<dbReference type="GO" id="GO:0005634">
    <property type="term" value="C:nucleus"/>
    <property type="evidence" value="ECO:0007669"/>
    <property type="project" value="TreeGrafter"/>
</dbReference>
<dbReference type="InterPro" id="IPR050135">
    <property type="entry name" value="dGTPase-like"/>
</dbReference>
<evidence type="ECO:0000313" key="3">
    <source>
        <dbReference type="EMBL" id="KAK7201963.1"/>
    </source>
</evidence>
<keyword evidence="4" id="KW-1185">Reference proteome</keyword>
<evidence type="ECO:0000259" key="2">
    <source>
        <dbReference type="SMART" id="SM00471"/>
    </source>
</evidence>
<evidence type="ECO:0000256" key="1">
    <source>
        <dbReference type="SAM" id="MobiDB-lite"/>
    </source>
</evidence>
<organism evidence="3 4">
    <name type="scientific">Novymonas esmeraldas</name>
    <dbReference type="NCBI Taxonomy" id="1808958"/>
    <lineage>
        <taxon>Eukaryota</taxon>
        <taxon>Discoba</taxon>
        <taxon>Euglenozoa</taxon>
        <taxon>Kinetoplastea</taxon>
        <taxon>Metakinetoplastina</taxon>
        <taxon>Trypanosomatida</taxon>
        <taxon>Trypanosomatidae</taxon>
        <taxon>Novymonas</taxon>
    </lineage>
</organism>
<dbReference type="PANTHER" id="PTHR11373:SF4">
    <property type="entry name" value="DEOXYNUCLEOSIDE TRIPHOSPHATE TRIPHOSPHOHYDROLASE SAMHD1"/>
    <property type="match status" value="1"/>
</dbReference>
<feature type="domain" description="HD/PDEase" evidence="2">
    <location>
        <begin position="71"/>
        <end position="248"/>
    </location>
</feature>
<protein>
    <submittedName>
        <fullName evidence="3">HD domain containing protein</fullName>
    </submittedName>
</protein>
<sequence>MPLELHHKAPSVQREEQTDLVEPMRPMSVLDTLYGQIEFPPVIRILTDSPVVQRLRDLKQLGSSYYVYPGATHSRFEHSLGVCYLGMELYGSIVDSHREERRDFGVPQIAALSREAARKDMHCVGIAGLCHDLGHGPLSHLFEPFVRSSALSTETALRNWSHEQASIMMLRKLWTEKEAELAGLGFTEVDLRFVELLIEGLAPGKQWPTNVGRAEWARFTTEIVANKRSGLDVDKIDYIQRDSVACLGATTFVSMRRLFQGARVVLSEAGETSIGYPDKLDGIIEEIFLARSHLHHIVYQHRVTKIIDLMTLDSLRAAGDALVVSDGHGGTKPLRACVLDPDTYVHASDWIIQAILHNGDPKVAKARGILQRIQCRQLYTSIGTYRHKESRLSTDKPPHSFESSSQKEKRDSVLHRLEAELTTADVKLRVKLAEWSKENNASDAMEVLQAEITQTAGDMDKRRNPVMNTLFFNPRQSTHARIVPHTSRNVTTTLYVKHAPVSSLVVVCRAPLIWSEKQVLRDCFNYAADDLGVKHGANFSATPVSHRGRGDSSSPLRYSQPLPRASAQPSRTGVADADVCGSPPTAMETSSNSSGADGGADDDVPAAKRCKPDVVVSESERPAFSIGNRSDGAGRRGTALRSPGPMTPRDEGDEHEDQEELEILPPT</sequence>
<proteinExistence type="predicted"/>
<feature type="region of interest" description="Disordered" evidence="1">
    <location>
        <begin position="537"/>
        <end position="667"/>
    </location>
</feature>
<comment type="caution">
    <text evidence="3">The sequence shown here is derived from an EMBL/GenBank/DDBJ whole genome shotgun (WGS) entry which is preliminary data.</text>
</comment>
<dbReference type="InterPro" id="IPR003607">
    <property type="entry name" value="HD/PDEase_dom"/>
</dbReference>
<dbReference type="CDD" id="cd00077">
    <property type="entry name" value="HDc"/>
    <property type="match status" value="1"/>
</dbReference>
<feature type="compositionally biased region" description="Acidic residues" evidence="1">
    <location>
        <begin position="651"/>
        <end position="667"/>
    </location>
</feature>
<evidence type="ECO:0000313" key="4">
    <source>
        <dbReference type="Proteomes" id="UP001430356"/>
    </source>
</evidence>
<reference evidence="3 4" key="1">
    <citation type="journal article" date="2021" name="MBio">
        <title>A New Model Trypanosomatid, Novymonas esmeraldas: Genomic Perception of Its 'Candidatus Pandoraea novymonadis' Endosymbiont.</title>
        <authorList>
            <person name="Zakharova A."/>
            <person name="Saura A."/>
            <person name="Butenko A."/>
            <person name="Podesvova L."/>
            <person name="Warmusova S."/>
            <person name="Kostygov A.Y."/>
            <person name="Nenarokova A."/>
            <person name="Lukes J."/>
            <person name="Opperdoes F.R."/>
            <person name="Yurchenko V."/>
        </authorList>
    </citation>
    <scope>NUCLEOTIDE SEQUENCE [LARGE SCALE GENOMIC DNA]</scope>
    <source>
        <strain evidence="3 4">E262AT.01</strain>
    </source>
</reference>
<dbReference type="SMART" id="SM00471">
    <property type="entry name" value="HDc"/>
    <property type="match status" value="1"/>
</dbReference>
<dbReference type="FunFam" id="1.10.3210.10:FF:000039">
    <property type="entry name" value="Protein CBG02420"/>
    <property type="match status" value="1"/>
</dbReference>
<dbReference type="AlphaFoldDB" id="A0AAW0FC75"/>
<dbReference type="PANTHER" id="PTHR11373">
    <property type="entry name" value="DEOXYNUCLEOSIDE TRIPHOSPHATE TRIPHOSPHOHYDROLASE"/>
    <property type="match status" value="1"/>
</dbReference>
<dbReference type="Proteomes" id="UP001430356">
    <property type="component" value="Unassembled WGS sequence"/>
</dbReference>
<name>A0AAW0FC75_9TRYP</name>
<accession>A0AAW0FC75</accession>
<dbReference type="GO" id="GO:0006203">
    <property type="term" value="P:dGTP catabolic process"/>
    <property type="evidence" value="ECO:0007669"/>
    <property type="project" value="TreeGrafter"/>
</dbReference>
<dbReference type="SUPFAM" id="SSF109604">
    <property type="entry name" value="HD-domain/PDEase-like"/>
    <property type="match status" value="1"/>
</dbReference>
<dbReference type="GO" id="GO:0008832">
    <property type="term" value="F:dGTPase activity"/>
    <property type="evidence" value="ECO:0007669"/>
    <property type="project" value="TreeGrafter"/>
</dbReference>
<feature type="region of interest" description="Disordered" evidence="1">
    <location>
        <begin position="387"/>
        <end position="412"/>
    </location>
</feature>